<dbReference type="Pfam" id="PF13921">
    <property type="entry name" value="Myb_DNA-bind_6"/>
    <property type="match status" value="1"/>
</dbReference>
<feature type="region of interest" description="Disordered" evidence="6">
    <location>
        <begin position="454"/>
        <end position="528"/>
    </location>
</feature>
<dbReference type="PANTHER" id="PTHR46621">
    <property type="entry name" value="SNRNA-ACTIVATING PROTEIN COMPLEX SUBUNIT 4"/>
    <property type="match status" value="1"/>
</dbReference>
<feature type="region of interest" description="Disordered" evidence="6">
    <location>
        <begin position="163"/>
        <end position="201"/>
    </location>
</feature>
<keyword evidence="1" id="KW-0805">Transcription regulation</keyword>
<dbReference type="GO" id="GO:0000978">
    <property type="term" value="F:RNA polymerase II cis-regulatory region sequence-specific DNA binding"/>
    <property type="evidence" value="ECO:0007669"/>
    <property type="project" value="TreeGrafter"/>
</dbReference>
<comment type="caution">
    <text evidence="10">The sequence shown here is derived from an EMBL/GenBank/DDBJ whole genome shotgun (WGS) entry which is preliminary data.</text>
</comment>
<dbReference type="PROSITE" id="PS00028">
    <property type="entry name" value="ZINC_FINGER_C2H2_1"/>
    <property type="match status" value="1"/>
</dbReference>
<feature type="compositionally biased region" description="Basic residues" evidence="6">
    <location>
        <begin position="502"/>
        <end position="511"/>
    </location>
</feature>
<keyword evidence="11" id="KW-1185">Reference proteome</keyword>
<dbReference type="Gene3D" id="1.10.10.60">
    <property type="entry name" value="Homeodomain-like"/>
    <property type="match status" value="3"/>
</dbReference>
<dbReference type="CDD" id="cd00167">
    <property type="entry name" value="SANT"/>
    <property type="match status" value="3"/>
</dbReference>
<dbReference type="GO" id="GO:0001006">
    <property type="term" value="F:RNA polymerase III type 3 promoter sequence-specific DNA binding"/>
    <property type="evidence" value="ECO:0007669"/>
    <property type="project" value="TreeGrafter"/>
</dbReference>
<dbReference type="InterPro" id="IPR013087">
    <property type="entry name" value="Znf_C2H2_type"/>
</dbReference>
<feature type="domain" description="HTH myb-type" evidence="9">
    <location>
        <begin position="110"/>
        <end position="159"/>
    </location>
</feature>
<dbReference type="InterPro" id="IPR001005">
    <property type="entry name" value="SANT/Myb"/>
</dbReference>
<dbReference type="SMART" id="SM00355">
    <property type="entry name" value="ZnF_C2H2"/>
    <property type="match status" value="3"/>
</dbReference>
<evidence type="ECO:0000313" key="10">
    <source>
        <dbReference type="EMBL" id="TEB35130.1"/>
    </source>
</evidence>
<feature type="domain" description="HTH myb-type" evidence="9">
    <location>
        <begin position="8"/>
        <end position="50"/>
    </location>
</feature>
<feature type="region of interest" description="Disordered" evidence="6">
    <location>
        <begin position="267"/>
        <end position="306"/>
    </location>
</feature>
<dbReference type="GO" id="GO:0042796">
    <property type="term" value="P:snRNA transcription by RNA polymerase III"/>
    <property type="evidence" value="ECO:0007669"/>
    <property type="project" value="TreeGrafter"/>
</dbReference>
<evidence type="ECO:0008006" key="12">
    <source>
        <dbReference type="Google" id="ProtNLM"/>
    </source>
</evidence>
<dbReference type="PROSITE" id="PS50090">
    <property type="entry name" value="MYB_LIKE"/>
    <property type="match status" value="3"/>
</dbReference>
<dbReference type="AlphaFoldDB" id="A0A4Y7TLS7"/>
<dbReference type="SMART" id="SM00717">
    <property type="entry name" value="SANT"/>
    <property type="match status" value="3"/>
</dbReference>
<dbReference type="InterPro" id="IPR017930">
    <property type="entry name" value="Myb_dom"/>
</dbReference>
<dbReference type="InterPro" id="IPR051575">
    <property type="entry name" value="Myb-like_DNA-bd"/>
</dbReference>
<feature type="domain" description="HTH myb-type" evidence="9">
    <location>
        <begin position="55"/>
        <end position="109"/>
    </location>
</feature>
<dbReference type="GO" id="GO:0008270">
    <property type="term" value="F:zinc ion binding"/>
    <property type="evidence" value="ECO:0007669"/>
    <property type="project" value="UniProtKB-KW"/>
</dbReference>
<dbReference type="Proteomes" id="UP000298030">
    <property type="component" value="Unassembled WGS sequence"/>
</dbReference>
<evidence type="ECO:0000256" key="1">
    <source>
        <dbReference type="ARBA" id="ARBA00023015"/>
    </source>
</evidence>
<keyword evidence="5" id="KW-0862">Zinc</keyword>
<proteinExistence type="predicted"/>
<dbReference type="STRING" id="71717.A0A4Y7TLS7"/>
<keyword evidence="3" id="KW-0804">Transcription</keyword>
<organism evidence="10 11">
    <name type="scientific">Coprinellus micaceus</name>
    <name type="common">Glistening ink-cap mushroom</name>
    <name type="synonym">Coprinus micaceus</name>
    <dbReference type="NCBI Taxonomy" id="71717"/>
    <lineage>
        <taxon>Eukaryota</taxon>
        <taxon>Fungi</taxon>
        <taxon>Dikarya</taxon>
        <taxon>Basidiomycota</taxon>
        <taxon>Agaricomycotina</taxon>
        <taxon>Agaricomycetes</taxon>
        <taxon>Agaricomycetidae</taxon>
        <taxon>Agaricales</taxon>
        <taxon>Agaricineae</taxon>
        <taxon>Psathyrellaceae</taxon>
        <taxon>Coprinellus</taxon>
    </lineage>
</organism>
<feature type="compositionally biased region" description="Low complexity" evidence="6">
    <location>
        <begin position="296"/>
        <end position="306"/>
    </location>
</feature>
<feature type="domain" description="C2H2-type" evidence="8">
    <location>
        <begin position="645"/>
        <end position="675"/>
    </location>
</feature>
<keyword evidence="2" id="KW-0238">DNA-binding</keyword>
<dbReference type="OrthoDB" id="2143914at2759"/>
<feature type="domain" description="Myb-like" evidence="7">
    <location>
        <begin position="106"/>
        <end position="155"/>
    </location>
</feature>
<evidence type="ECO:0000259" key="8">
    <source>
        <dbReference type="PROSITE" id="PS50157"/>
    </source>
</evidence>
<sequence>MAERSVCRPWTEQEDALLRVAVGHFGDQDRWKDVAMRVPNRTNKACRKRWLHSLSPSVKKCAWSPEEDRQLVALYEEHGSKWSLIARSIPGRTDDACSKRYRESLDPVLKKEAWTPEEDQQLLKVYAAIGSKWSQVGQDLGRGGLDCRNRWRLLERKRVSGRACPYGSPRQARSPNKSAVALEPSQSQESSSSGELAPLTPSASGLHISIQEPQDGYWPPPFQAELYPTSMESVPRTTSYAEAHSEALEYSYTQAARYQSSTSSLSAALSAPPAPSRPLPPDSTTYFAPPTPSYLSQSQPASQTTSPLFSTHVPHNGFYDDFTISLGDYSMDNMDQHNDSGFLNMDFSQTFDVQHQPLGMSALSFPNTDDSIFQSNVSPISPSDVPLPPTDALFFNDPLWKSPHLTALFSETSQYSGTPQYSPAPSTFGISSTASEALPLPELSSAASTPFPISASISPASPNTDIQGDLPNGPNLSDFSTAGVSPPGGGSLLFSSSDHQAPAKKKRRSAGKARPEPPATARLSSVLKLSEDPNVRPYACGHDGCWPSGQEASISCFQTSKELCDHHREAHEQIENCDKLFRCGLQGCDKSWKSVNGLQYHLQISTVHFKDAVQRRYEDDNSLQQISAPPGSAETAEGEGSDRRYPCTHPNCFKAYKQPSGLRYHTKHGHPTDLPVQLADVPPALERELPKKAKKMRLPKGNGRLFAQSRASGLTPAPASAVPLPMNPGGLVLA</sequence>
<protein>
    <recommendedName>
        <fullName evidence="12">C2H2-type domain-containing protein</fullName>
    </recommendedName>
</protein>
<dbReference type="PROSITE" id="PS51294">
    <property type="entry name" value="HTH_MYB"/>
    <property type="match status" value="3"/>
</dbReference>
<dbReference type="GO" id="GO:0042795">
    <property type="term" value="P:snRNA transcription by RNA polymerase II"/>
    <property type="evidence" value="ECO:0007669"/>
    <property type="project" value="TreeGrafter"/>
</dbReference>
<dbReference type="PROSITE" id="PS50157">
    <property type="entry name" value="ZINC_FINGER_C2H2_2"/>
    <property type="match status" value="1"/>
</dbReference>
<feature type="compositionally biased region" description="Pro residues" evidence="6">
    <location>
        <begin position="272"/>
        <end position="281"/>
    </location>
</feature>
<dbReference type="SUPFAM" id="SSF46689">
    <property type="entry name" value="Homeodomain-like"/>
    <property type="match status" value="2"/>
</dbReference>
<dbReference type="Gene3D" id="3.30.160.60">
    <property type="entry name" value="Classic Zinc Finger"/>
    <property type="match status" value="1"/>
</dbReference>
<evidence type="ECO:0000256" key="2">
    <source>
        <dbReference type="ARBA" id="ARBA00023125"/>
    </source>
</evidence>
<gene>
    <name evidence="10" type="ORF">FA13DRAFT_1811665</name>
</gene>
<reference evidence="10 11" key="1">
    <citation type="journal article" date="2019" name="Nat. Ecol. Evol.">
        <title>Megaphylogeny resolves global patterns of mushroom evolution.</title>
        <authorList>
            <person name="Varga T."/>
            <person name="Krizsan K."/>
            <person name="Foldi C."/>
            <person name="Dima B."/>
            <person name="Sanchez-Garcia M."/>
            <person name="Sanchez-Ramirez S."/>
            <person name="Szollosi G.J."/>
            <person name="Szarkandi J.G."/>
            <person name="Papp V."/>
            <person name="Albert L."/>
            <person name="Andreopoulos W."/>
            <person name="Angelini C."/>
            <person name="Antonin V."/>
            <person name="Barry K.W."/>
            <person name="Bougher N.L."/>
            <person name="Buchanan P."/>
            <person name="Buyck B."/>
            <person name="Bense V."/>
            <person name="Catcheside P."/>
            <person name="Chovatia M."/>
            <person name="Cooper J."/>
            <person name="Damon W."/>
            <person name="Desjardin D."/>
            <person name="Finy P."/>
            <person name="Geml J."/>
            <person name="Haridas S."/>
            <person name="Hughes K."/>
            <person name="Justo A."/>
            <person name="Karasinski D."/>
            <person name="Kautmanova I."/>
            <person name="Kiss B."/>
            <person name="Kocsube S."/>
            <person name="Kotiranta H."/>
            <person name="LaButti K.M."/>
            <person name="Lechner B.E."/>
            <person name="Liimatainen K."/>
            <person name="Lipzen A."/>
            <person name="Lukacs Z."/>
            <person name="Mihaltcheva S."/>
            <person name="Morgado L.N."/>
            <person name="Niskanen T."/>
            <person name="Noordeloos M.E."/>
            <person name="Ohm R.A."/>
            <person name="Ortiz-Santana B."/>
            <person name="Ovrebo C."/>
            <person name="Racz N."/>
            <person name="Riley R."/>
            <person name="Savchenko A."/>
            <person name="Shiryaev A."/>
            <person name="Soop K."/>
            <person name="Spirin V."/>
            <person name="Szebenyi C."/>
            <person name="Tomsovsky M."/>
            <person name="Tulloss R.E."/>
            <person name="Uehling J."/>
            <person name="Grigoriev I.V."/>
            <person name="Vagvolgyi C."/>
            <person name="Papp T."/>
            <person name="Martin F.M."/>
            <person name="Miettinen O."/>
            <person name="Hibbett D.S."/>
            <person name="Nagy L.G."/>
        </authorList>
    </citation>
    <scope>NUCLEOTIDE SEQUENCE [LARGE SCALE GENOMIC DNA]</scope>
    <source>
        <strain evidence="10 11">FP101781</strain>
    </source>
</reference>
<evidence type="ECO:0000313" key="11">
    <source>
        <dbReference type="Proteomes" id="UP000298030"/>
    </source>
</evidence>
<keyword evidence="5" id="KW-0479">Metal-binding</keyword>
<name>A0A4Y7TLS7_COPMI</name>
<evidence type="ECO:0000259" key="7">
    <source>
        <dbReference type="PROSITE" id="PS50090"/>
    </source>
</evidence>
<accession>A0A4Y7TLS7</accession>
<dbReference type="InterPro" id="IPR009057">
    <property type="entry name" value="Homeodomain-like_sf"/>
</dbReference>
<feature type="domain" description="Myb-like" evidence="7">
    <location>
        <begin position="9"/>
        <end position="54"/>
    </location>
</feature>
<feature type="region of interest" description="Disordered" evidence="6">
    <location>
        <begin position="618"/>
        <end position="642"/>
    </location>
</feature>
<dbReference type="Pfam" id="PF00249">
    <property type="entry name" value="Myb_DNA-binding"/>
    <property type="match status" value="1"/>
</dbReference>
<keyword evidence="5" id="KW-0863">Zinc-finger</keyword>
<evidence type="ECO:0000259" key="9">
    <source>
        <dbReference type="PROSITE" id="PS51294"/>
    </source>
</evidence>
<dbReference type="EMBL" id="QPFP01000008">
    <property type="protein sequence ID" value="TEB35130.1"/>
    <property type="molecule type" value="Genomic_DNA"/>
</dbReference>
<evidence type="ECO:0000256" key="5">
    <source>
        <dbReference type="PROSITE-ProRule" id="PRU00042"/>
    </source>
</evidence>
<feature type="region of interest" description="Disordered" evidence="6">
    <location>
        <begin position="711"/>
        <end position="734"/>
    </location>
</feature>
<evidence type="ECO:0000256" key="4">
    <source>
        <dbReference type="ARBA" id="ARBA00023242"/>
    </source>
</evidence>
<evidence type="ECO:0000256" key="3">
    <source>
        <dbReference type="ARBA" id="ARBA00023163"/>
    </source>
</evidence>
<dbReference type="GO" id="GO:0019185">
    <property type="term" value="C:snRNA-activating protein complex"/>
    <property type="evidence" value="ECO:0007669"/>
    <property type="project" value="TreeGrafter"/>
</dbReference>
<evidence type="ECO:0000256" key="6">
    <source>
        <dbReference type="SAM" id="MobiDB-lite"/>
    </source>
</evidence>
<keyword evidence="4" id="KW-0539">Nucleus</keyword>
<dbReference type="PANTHER" id="PTHR46621:SF1">
    <property type="entry name" value="SNRNA-ACTIVATING PROTEIN COMPLEX SUBUNIT 4"/>
    <property type="match status" value="1"/>
</dbReference>
<feature type="domain" description="Myb-like" evidence="7">
    <location>
        <begin position="55"/>
        <end position="105"/>
    </location>
</feature>